<keyword evidence="2" id="KW-1185">Reference proteome</keyword>
<organism evidence="1 2">
    <name type="scientific">Chryseobacterium pennae</name>
    <dbReference type="NCBI Taxonomy" id="2258962"/>
    <lineage>
        <taxon>Bacteria</taxon>
        <taxon>Pseudomonadati</taxon>
        <taxon>Bacteroidota</taxon>
        <taxon>Flavobacteriia</taxon>
        <taxon>Flavobacteriales</taxon>
        <taxon>Weeksellaceae</taxon>
        <taxon>Chryseobacterium group</taxon>
        <taxon>Chryseobacterium</taxon>
    </lineage>
</organism>
<name>A0A3D9C9C7_9FLAO</name>
<comment type="caution">
    <text evidence="1">The sequence shown here is derived from an EMBL/GenBank/DDBJ whole genome shotgun (WGS) entry which is preliminary data.</text>
</comment>
<proteinExistence type="predicted"/>
<dbReference type="EMBL" id="QNVT01000008">
    <property type="protein sequence ID" value="REC62483.1"/>
    <property type="molecule type" value="Genomic_DNA"/>
</dbReference>
<reference evidence="2" key="1">
    <citation type="submission" date="2018-06" db="EMBL/GenBank/DDBJ databases">
        <authorList>
            <person name="Lum Nde A."/>
            <person name="Hugo C."/>
        </authorList>
    </citation>
    <scope>NUCLEOTIDE SEQUENCE [LARGE SCALE GENOMIC DNA]</scope>
    <source>
        <strain evidence="2">1_F178</strain>
    </source>
</reference>
<dbReference type="RefSeq" id="WP_115970679.1">
    <property type="nucleotide sequence ID" value="NZ_QNVT01000008.1"/>
</dbReference>
<dbReference type="Proteomes" id="UP000256686">
    <property type="component" value="Unassembled WGS sequence"/>
</dbReference>
<dbReference type="AlphaFoldDB" id="A0A3D9C9C7"/>
<gene>
    <name evidence="1" type="ORF">DRF65_10345</name>
</gene>
<evidence type="ECO:0000313" key="2">
    <source>
        <dbReference type="Proteomes" id="UP000256686"/>
    </source>
</evidence>
<protein>
    <submittedName>
        <fullName evidence="1">Uncharacterized protein</fullName>
    </submittedName>
</protein>
<evidence type="ECO:0000313" key="1">
    <source>
        <dbReference type="EMBL" id="REC62483.1"/>
    </source>
</evidence>
<accession>A0A3D9C9C7</accession>
<sequence length="85" mass="10180">MNEKDTIESVLFYHFERDIIDNKEDYSLIRVVTYKNKGQQGEEYYNGEWHSYKGAYSYYPDPTPGEFIDEARAKEIMKIIDQEII</sequence>